<dbReference type="EMBL" id="POUD01000002">
    <property type="protein sequence ID" value="PZG23520.1"/>
    <property type="molecule type" value="Genomic_DNA"/>
</dbReference>
<proteinExistence type="predicted"/>
<name>A0A2W2FDM1_9ACTN</name>
<keyword evidence="3" id="KW-1185">Reference proteome</keyword>
<keyword evidence="1" id="KW-1133">Transmembrane helix</keyword>
<dbReference type="Proteomes" id="UP000249304">
    <property type="component" value="Unassembled WGS sequence"/>
</dbReference>
<organism evidence="2 3">
    <name type="scientific">Nonomuraea aridisoli</name>
    <dbReference type="NCBI Taxonomy" id="2070368"/>
    <lineage>
        <taxon>Bacteria</taxon>
        <taxon>Bacillati</taxon>
        <taxon>Actinomycetota</taxon>
        <taxon>Actinomycetes</taxon>
        <taxon>Streptosporangiales</taxon>
        <taxon>Streptosporangiaceae</taxon>
        <taxon>Nonomuraea</taxon>
    </lineage>
</organism>
<comment type="caution">
    <text evidence="2">The sequence shown here is derived from an EMBL/GenBank/DDBJ whole genome shotgun (WGS) entry which is preliminary data.</text>
</comment>
<evidence type="ECO:0000313" key="2">
    <source>
        <dbReference type="EMBL" id="PZG23520.1"/>
    </source>
</evidence>
<reference evidence="2 3" key="1">
    <citation type="submission" date="2018-01" db="EMBL/GenBank/DDBJ databases">
        <title>Draft genome sequence of Nonomuraea sp. KC333.</title>
        <authorList>
            <person name="Sahin N."/>
            <person name="Saygin H."/>
            <person name="Ay H."/>
        </authorList>
    </citation>
    <scope>NUCLEOTIDE SEQUENCE [LARGE SCALE GENOMIC DNA]</scope>
    <source>
        <strain evidence="2 3">KC333</strain>
    </source>
</reference>
<gene>
    <name evidence="2" type="ORF">C1J01_00960</name>
</gene>
<keyword evidence="1" id="KW-0812">Transmembrane</keyword>
<protein>
    <submittedName>
        <fullName evidence="2">Uncharacterized protein</fullName>
    </submittedName>
</protein>
<evidence type="ECO:0000256" key="1">
    <source>
        <dbReference type="SAM" id="Phobius"/>
    </source>
</evidence>
<dbReference type="AlphaFoldDB" id="A0A2W2FDM1"/>
<feature type="transmembrane region" description="Helical" evidence="1">
    <location>
        <begin position="54"/>
        <end position="73"/>
    </location>
</feature>
<sequence length="198" mass="21522">MDLLTDLRLERLDGLRVTGPASTTPLTAKVTQETVMMKDRQNRGQKTRRAMKRLASFFTTALGVILLLSMPGLTQAARAASTVGVLEGGGCRPAYSGNGFVRTYPCISVSGGYFRADAYNSGLPSNCAYYLVYIVDVYQVLRDGVVAVGPQQRPCTQGRSDVTLYPSAGANSVYLSRITVFDSSHRKIGTLESPRIWI</sequence>
<keyword evidence="1" id="KW-0472">Membrane</keyword>
<dbReference type="RefSeq" id="WP_111175130.1">
    <property type="nucleotide sequence ID" value="NZ_POUD01000002.1"/>
</dbReference>
<evidence type="ECO:0000313" key="3">
    <source>
        <dbReference type="Proteomes" id="UP000249304"/>
    </source>
</evidence>
<accession>A0A2W2FDM1</accession>